<keyword evidence="1" id="KW-0812">Transmembrane</keyword>
<organism evidence="3 4">
    <name type="scientific">Tectimicrobiota bacterium</name>
    <dbReference type="NCBI Taxonomy" id="2528274"/>
    <lineage>
        <taxon>Bacteria</taxon>
        <taxon>Pseudomonadati</taxon>
        <taxon>Nitrospinota/Tectimicrobiota group</taxon>
        <taxon>Candidatus Tectimicrobiota</taxon>
    </lineage>
</organism>
<keyword evidence="1" id="KW-0472">Membrane</keyword>
<keyword evidence="1" id="KW-1133">Transmembrane helix</keyword>
<gene>
    <name evidence="3" type="ORF">FJZ47_06910</name>
</gene>
<protein>
    <submittedName>
        <fullName evidence="3">VanZ family protein</fullName>
    </submittedName>
</protein>
<sequence>MHPHSSAQASQQRRLWLLLLSTILIMLYGSLYPFRLQVRPLPESILQIFLASLTQRPGRGDLLVNVLLYMPFGLLCCLTLSSRLWRSIRLVGTVAAGCGLSAAIEVMQIYDVGRVPSLYDLSTNTLGTCLGALPALFGRHFLALPAGITLADPAAAVFAVAWLGYRLVPFVPTLDFQGLKNALKLLLLAPTVNGREVLRHAVSWLLFATLAAAALPERRRVLSLLATFGGIEVARLFLLNARITLAELIGGGLACLLWALPGTHTRLWLGCTALLTTGVIVLEGLQPWTFRTVSTPLHLIPFYGMLGGAMELNVQNLLQKLFLYGGLVWLLARLSGWRIAAAHAVAGLLLAIELAQCFLPGRLAEITDPLMAFGALLLLLTLPARWQSPSPPRRPLCA</sequence>
<feature type="domain" description="VanZ-like" evidence="2">
    <location>
        <begin position="30"/>
        <end position="133"/>
    </location>
</feature>
<dbReference type="InterPro" id="IPR006976">
    <property type="entry name" value="VanZ-like"/>
</dbReference>
<reference evidence="3" key="1">
    <citation type="submission" date="2019-03" db="EMBL/GenBank/DDBJ databases">
        <title>Lake Tanganyika Metagenome-Assembled Genomes (MAGs).</title>
        <authorList>
            <person name="Tran P."/>
        </authorList>
    </citation>
    <scope>NUCLEOTIDE SEQUENCE</scope>
    <source>
        <strain evidence="3">K_DeepCast_65m_m2_066</strain>
    </source>
</reference>
<feature type="transmembrane region" description="Helical" evidence="1">
    <location>
        <begin position="266"/>
        <end position="285"/>
    </location>
</feature>
<comment type="caution">
    <text evidence="3">The sequence shown here is derived from an EMBL/GenBank/DDBJ whole genome shotgun (WGS) entry which is preliminary data.</text>
</comment>
<dbReference type="Pfam" id="PF04892">
    <property type="entry name" value="VanZ"/>
    <property type="match status" value="1"/>
</dbReference>
<name>A0A938B372_UNCTE</name>
<dbReference type="Proteomes" id="UP000712673">
    <property type="component" value="Unassembled WGS sequence"/>
</dbReference>
<dbReference type="EMBL" id="VGLS01000154">
    <property type="protein sequence ID" value="MBM3223513.1"/>
    <property type="molecule type" value="Genomic_DNA"/>
</dbReference>
<feature type="transmembrane region" description="Helical" evidence="1">
    <location>
        <begin position="141"/>
        <end position="165"/>
    </location>
</feature>
<dbReference type="AlphaFoldDB" id="A0A938B372"/>
<proteinExistence type="predicted"/>
<evidence type="ECO:0000313" key="3">
    <source>
        <dbReference type="EMBL" id="MBM3223513.1"/>
    </source>
</evidence>
<feature type="transmembrane region" description="Helical" evidence="1">
    <location>
        <begin position="236"/>
        <end position="260"/>
    </location>
</feature>
<evidence type="ECO:0000256" key="1">
    <source>
        <dbReference type="SAM" id="Phobius"/>
    </source>
</evidence>
<feature type="transmembrane region" description="Helical" evidence="1">
    <location>
        <begin position="62"/>
        <end position="80"/>
    </location>
</feature>
<feature type="non-terminal residue" evidence="3">
    <location>
        <position position="398"/>
    </location>
</feature>
<evidence type="ECO:0000259" key="2">
    <source>
        <dbReference type="Pfam" id="PF04892"/>
    </source>
</evidence>
<accession>A0A938B372</accession>
<evidence type="ECO:0000313" key="4">
    <source>
        <dbReference type="Proteomes" id="UP000712673"/>
    </source>
</evidence>
<feature type="transmembrane region" description="Helical" evidence="1">
    <location>
        <begin position="15"/>
        <end position="34"/>
    </location>
</feature>